<evidence type="ECO:0000313" key="2">
    <source>
        <dbReference type="EMBL" id="MFC3985701.1"/>
    </source>
</evidence>
<dbReference type="EMBL" id="JBHSBC010000048">
    <property type="protein sequence ID" value="MFC3985701.1"/>
    <property type="molecule type" value="Genomic_DNA"/>
</dbReference>
<sequence length="85" mass="9730">MNQPRPQDLRPLRTNDTATILVGTVLWAVALVVLLVVRPAPEQQWWMWTCVSGICGGFFGLWFVRRRDRRASKASREEDEPAPLP</sequence>
<dbReference type="Pfam" id="PF10745">
    <property type="entry name" value="DUF2530"/>
    <property type="match status" value="1"/>
</dbReference>
<protein>
    <submittedName>
        <fullName evidence="2">DUF2530 domain-containing protein</fullName>
    </submittedName>
</protein>
<gene>
    <name evidence="2" type="ORF">ACFOYY_36620</name>
</gene>
<dbReference type="Proteomes" id="UP001595698">
    <property type="component" value="Unassembled WGS sequence"/>
</dbReference>
<evidence type="ECO:0000313" key="3">
    <source>
        <dbReference type="Proteomes" id="UP001595698"/>
    </source>
</evidence>
<name>A0ABV8FCS9_9ACTN</name>
<organism evidence="2 3">
    <name type="scientific">Streptosporangium jomthongense</name>
    <dbReference type="NCBI Taxonomy" id="1193683"/>
    <lineage>
        <taxon>Bacteria</taxon>
        <taxon>Bacillati</taxon>
        <taxon>Actinomycetota</taxon>
        <taxon>Actinomycetes</taxon>
        <taxon>Streptosporangiales</taxon>
        <taxon>Streptosporangiaceae</taxon>
        <taxon>Streptosporangium</taxon>
    </lineage>
</organism>
<reference evidence="3" key="1">
    <citation type="journal article" date="2019" name="Int. J. Syst. Evol. Microbiol.">
        <title>The Global Catalogue of Microorganisms (GCM) 10K type strain sequencing project: providing services to taxonomists for standard genome sequencing and annotation.</title>
        <authorList>
            <consortium name="The Broad Institute Genomics Platform"/>
            <consortium name="The Broad Institute Genome Sequencing Center for Infectious Disease"/>
            <person name="Wu L."/>
            <person name="Ma J."/>
        </authorList>
    </citation>
    <scope>NUCLEOTIDE SEQUENCE [LARGE SCALE GENOMIC DNA]</scope>
    <source>
        <strain evidence="3">TBRC 7912</strain>
    </source>
</reference>
<keyword evidence="1" id="KW-0472">Membrane</keyword>
<keyword evidence="1" id="KW-0812">Transmembrane</keyword>
<keyword evidence="1" id="KW-1133">Transmembrane helix</keyword>
<comment type="caution">
    <text evidence="2">The sequence shown here is derived from an EMBL/GenBank/DDBJ whole genome shotgun (WGS) entry which is preliminary data.</text>
</comment>
<feature type="transmembrane region" description="Helical" evidence="1">
    <location>
        <begin position="45"/>
        <end position="64"/>
    </location>
</feature>
<dbReference type="InterPro" id="IPR019681">
    <property type="entry name" value="DUF2530"/>
</dbReference>
<proteinExistence type="predicted"/>
<dbReference type="RefSeq" id="WP_352014307.1">
    <property type="nucleotide sequence ID" value="NZ_JBHSBC010000048.1"/>
</dbReference>
<evidence type="ECO:0000256" key="1">
    <source>
        <dbReference type="SAM" id="Phobius"/>
    </source>
</evidence>
<keyword evidence="3" id="KW-1185">Reference proteome</keyword>
<accession>A0ABV8FCS9</accession>
<feature type="transmembrane region" description="Helical" evidence="1">
    <location>
        <begin position="20"/>
        <end position="39"/>
    </location>
</feature>